<sequence length="47" mass="4958">MDMFYTAANSLIQKGRVTTRLKDEELVQLAVTGTVDDTAPADAAGTA</sequence>
<accession>A0ABX8DCI2</accession>
<organism evidence="1 2">
    <name type="scientific">Shewanella dokdonensis</name>
    <dbReference type="NCBI Taxonomy" id="712036"/>
    <lineage>
        <taxon>Bacteria</taxon>
        <taxon>Pseudomonadati</taxon>
        <taxon>Pseudomonadota</taxon>
        <taxon>Gammaproteobacteria</taxon>
        <taxon>Alteromonadales</taxon>
        <taxon>Shewanellaceae</taxon>
        <taxon>Shewanella</taxon>
    </lineage>
</organism>
<dbReference type="Proteomes" id="UP000676428">
    <property type="component" value="Chromosome"/>
</dbReference>
<dbReference type="EMBL" id="CP074572">
    <property type="protein sequence ID" value="QVK22463.1"/>
    <property type="molecule type" value="Genomic_DNA"/>
</dbReference>
<evidence type="ECO:0000313" key="1">
    <source>
        <dbReference type="EMBL" id="QVK22463.1"/>
    </source>
</evidence>
<name>A0ABX8DCI2_9GAMM</name>
<gene>
    <name evidence="1" type="ORF">KHX94_14000</name>
</gene>
<proteinExistence type="predicted"/>
<reference evidence="1 2" key="1">
    <citation type="journal article" date="2012" name="Int. J. Syst. Evol. Microbiol.">
        <title>Shewanella dokdonensis sp. nov., isolated from seawater.</title>
        <authorList>
            <person name="Sung H.R."/>
            <person name="Yoon J.H."/>
            <person name="Ghim S.Y."/>
        </authorList>
    </citation>
    <scope>NUCLEOTIDE SEQUENCE [LARGE SCALE GENOMIC DNA]</scope>
    <source>
        <strain evidence="1 2">DSM 23626</strain>
    </source>
</reference>
<protein>
    <submittedName>
        <fullName evidence="1">Uncharacterized protein</fullName>
    </submittedName>
</protein>
<keyword evidence="2" id="KW-1185">Reference proteome</keyword>
<dbReference type="RefSeq" id="WP_213681117.1">
    <property type="nucleotide sequence ID" value="NZ_CP074572.1"/>
</dbReference>
<evidence type="ECO:0000313" key="2">
    <source>
        <dbReference type="Proteomes" id="UP000676428"/>
    </source>
</evidence>